<keyword evidence="2" id="KW-1185">Reference proteome</keyword>
<name>A0ABT2J044_9FLAO</name>
<gene>
    <name evidence="1" type="ORF">N0B48_21535</name>
</gene>
<comment type="caution">
    <text evidence="1">The sequence shown here is derived from an EMBL/GenBank/DDBJ whole genome shotgun (WGS) entry which is preliminary data.</text>
</comment>
<organism evidence="1 2">
    <name type="scientific">Chryseobacterium herbae</name>
    <dbReference type="NCBI Taxonomy" id="2976476"/>
    <lineage>
        <taxon>Bacteria</taxon>
        <taxon>Pseudomonadati</taxon>
        <taxon>Bacteroidota</taxon>
        <taxon>Flavobacteriia</taxon>
        <taxon>Flavobacteriales</taxon>
        <taxon>Weeksellaceae</taxon>
        <taxon>Chryseobacterium group</taxon>
        <taxon>Chryseobacterium</taxon>
    </lineage>
</organism>
<accession>A0ABT2J044</accession>
<evidence type="ECO:0000313" key="2">
    <source>
        <dbReference type="Proteomes" id="UP001525566"/>
    </source>
</evidence>
<dbReference type="EMBL" id="JAOAMU010000008">
    <property type="protein sequence ID" value="MCT2564488.1"/>
    <property type="molecule type" value="Genomic_DNA"/>
</dbReference>
<dbReference type="Proteomes" id="UP001525566">
    <property type="component" value="Unassembled WGS sequence"/>
</dbReference>
<protein>
    <recommendedName>
        <fullName evidence="3">Replication restart DNA helicase PriA</fullName>
    </recommendedName>
</protein>
<sequence length="198" mass="23328">MGTSHIKRYTQQYSSNYVNCLVVCPECGKDALVKNGNDYKEAVLECRHCNLKKTGYDMVVYKAVIKLHCPVCAHPIRFERCEKEKHPSISVQCGECDSRFDIKPRYEKYFRNYSRKAQGLKQDDVFGCPLYFQDDCKGNLFWAKNREHLLEMEAYVSAELRTLPYRMRMVERLPAFVKDAKNREAVLKILKKWKNSYK</sequence>
<reference evidence="1 2" key="1">
    <citation type="submission" date="2022-09" db="EMBL/GenBank/DDBJ databases">
        <title>Chryseobacterium oleae sp.nov., isolated from the inter-root soil of Pyrola calliantha H. Andr. in Tibet.</title>
        <authorList>
            <person name="Li Z."/>
        </authorList>
    </citation>
    <scope>NUCLEOTIDE SEQUENCE [LARGE SCALE GENOMIC DNA]</scope>
    <source>
        <strain evidence="2">pc1-10</strain>
    </source>
</reference>
<evidence type="ECO:0000313" key="1">
    <source>
        <dbReference type="EMBL" id="MCT2564488.1"/>
    </source>
</evidence>
<dbReference type="RefSeq" id="WP_259841448.1">
    <property type="nucleotide sequence ID" value="NZ_JAOAMU010000008.1"/>
</dbReference>
<evidence type="ECO:0008006" key="3">
    <source>
        <dbReference type="Google" id="ProtNLM"/>
    </source>
</evidence>
<proteinExistence type="predicted"/>